<reference evidence="1" key="2">
    <citation type="submission" date="2020-06" db="EMBL/GenBank/DDBJ databases">
        <title>Helianthus annuus Genome sequencing and assembly Release 2.</title>
        <authorList>
            <person name="Gouzy J."/>
            <person name="Langlade N."/>
            <person name="Munos S."/>
        </authorList>
    </citation>
    <scope>NUCLEOTIDE SEQUENCE</scope>
    <source>
        <tissue evidence="1">Leaves</tissue>
    </source>
</reference>
<dbReference type="Gramene" id="mRNA:HanXRQr2_Chr04g0138771">
    <property type="protein sequence ID" value="CDS:HanXRQr2_Chr04g0138771.1"/>
    <property type="gene ID" value="HanXRQr2_Chr04g0138771"/>
</dbReference>
<reference evidence="1" key="1">
    <citation type="journal article" date="2017" name="Nature">
        <title>The sunflower genome provides insights into oil metabolism, flowering and Asterid evolution.</title>
        <authorList>
            <person name="Badouin H."/>
            <person name="Gouzy J."/>
            <person name="Grassa C.J."/>
            <person name="Murat F."/>
            <person name="Staton S.E."/>
            <person name="Cottret L."/>
            <person name="Lelandais-Briere C."/>
            <person name="Owens G.L."/>
            <person name="Carrere S."/>
            <person name="Mayjonade B."/>
            <person name="Legrand L."/>
            <person name="Gill N."/>
            <person name="Kane N.C."/>
            <person name="Bowers J.E."/>
            <person name="Hubner S."/>
            <person name="Bellec A."/>
            <person name="Berard A."/>
            <person name="Berges H."/>
            <person name="Blanchet N."/>
            <person name="Boniface M.C."/>
            <person name="Brunel D."/>
            <person name="Catrice O."/>
            <person name="Chaidir N."/>
            <person name="Claudel C."/>
            <person name="Donnadieu C."/>
            <person name="Faraut T."/>
            <person name="Fievet G."/>
            <person name="Helmstetter N."/>
            <person name="King M."/>
            <person name="Knapp S.J."/>
            <person name="Lai Z."/>
            <person name="Le Paslier M.C."/>
            <person name="Lippi Y."/>
            <person name="Lorenzon L."/>
            <person name="Mandel J.R."/>
            <person name="Marage G."/>
            <person name="Marchand G."/>
            <person name="Marquand E."/>
            <person name="Bret-Mestries E."/>
            <person name="Morien E."/>
            <person name="Nambeesan S."/>
            <person name="Nguyen T."/>
            <person name="Pegot-Espagnet P."/>
            <person name="Pouilly N."/>
            <person name="Raftis F."/>
            <person name="Sallet E."/>
            <person name="Schiex T."/>
            <person name="Thomas J."/>
            <person name="Vandecasteele C."/>
            <person name="Vares D."/>
            <person name="Vear F."/>
            <person name="Vautrin S."/>
            <person name="Crespi M."/>
            <person name="Mangin B."/>
            <person name="Burke J.M."/>
            <person name="Salse J."/>
            <person name="Munos S."/>
            <person name="Vincourt P."/>
            <person name="Rieseberg L.H."/>
            <person name="Langlade N.B."/>
        </authorList>
    </citation>
    <scope>NUCLEOTIDE SEQUENCE</scope>
    <source>
        <tissue evidence="1">Leaves</tissue>
    </source>
</reference>
<proteinExistence type="predicted"/>
<comment type="caution">
    <text evidence="1">The sequence shown here is derived from an EMBL/GenBank/DDBJ whole genome shotgun (WGS) entry which is preliminary data.</text>
</comment>
<organism evidence="1 2">
    <name type="scientific">Helianthus annuus</name>
    <name type="common">Common sunflower</name>
    <dbReference type="NCBI Taxonomy" id="4232"/>
    <lineage>
        <taxon>Eukaryota</taxon>
        <taxon>Viridiplantae</taxon>
        <taxon>Streptophyta</taxon>
        <taxon>Embryophyta</taxon>
        <taxon>Tracheophyta</taxon>
        <taxon>Spermatophyta</taxon>
        <taxon>Magnoliopsida</taxon>
        <taxon>eudicotyledons</taxon>
        <taxon>Gunneridae</taxon>
        <taxon>Pentapetalae</taxon>
        <taxon>asterids</taxon>
        <taxon>campanulids</taxon>
        <taxon>Asterales</taxon>
        <taxon>Asteraceae</taxon>
        <taxon>Asteroideae</taxon>
        <taxon>Heliantheae alliance</taxon>
        <taxon>Heliantheae</taxon>
        <taxon>Helianthus</taxon>
    </lineage>
</organism>
<accession>A0A9K3J3W9</accession>
<evidence type="ECO:0000313" key="1">
    <source>
        <dbReference type="EMBL" id="KAF5807852.1"/>
    </source>
</evidence>
<dbReference type="AlphaFoldDB" id="A0A9K3J3W9"/>
<name>A0A9K3J3W9_HELAN</name>
<evidence type="ECO:0000313" key="2">
    <source>
        <dbReference type="Proteomes" id="UP000215914"/>
    </source>
</evidence>
<protein>
    <submittedName>
        <fullName evidence="1">Uncharacterized protein</fullName>
    </submittedName>
</protein>
<keyword evidence="2" id="KW-1185">Reference proteome</keyword>
<dbReference type="EMBL" id="MNCJ02000319">
    <property type="protein sequence ID" value="KAF5807852.1"/>
    <property type="molecule type" value="Genomic_DNA"/>
</dbReference>
<sequence length="53" mass="5972">MLSFGYFLIVWQNTQMVMNLSSPPIQMKFVPPVVHHQATPVAGVLVFRRGCVV</sequence>
<gene>
    <name evidence="1" type="ORF">HanXRQr2_Chr04g0138771</name>
</gene>
<dbReference type="Proteomes" id="UP000215914">
    <property type="component" value="Unassembled WGS sequence"/>
</dbReference>